<keyword evidence="4 9" id="KW-0547">Nucleotide-binding</keyword>
<dbReference type="HOGENOM" id="CLU_000288_63_1_1"/>
<dbReference type="PANTHER" id="PTHR24346">
    <property type="entry name" value="MAP/MICROTUBULE AFFINITY-REGULATING KINASE"/>
    <property type="match status" value="1"/>
</dbReference>
<proteinExistence type="inferred from homology"/>
<keyword evidence="12" id="KW-0812">Transmembrane</keyword>
<reference evidence="15" key="1">
    <citation type="journal article" date="2004" name="Nature">
        <title>Genome duplication in the teleost fish Tetraodon nigroviridis reveals the early vertebrate proto-karyotype.</title>
        <authorList>
            <person name="Jaillon O."/>
            <person name="Aury J.-M."/>
            <person name="Brunet F."/>
            <person name="Petit J.-L."/>
            <person name="Stange-Thomann N."/>
            <person name="Mauceli E."/>
            <person name="Bouneau L."/>
            <person name="Fischer C."/>
            <person name="Ozouf-Costaz C."/>
            <person name="Bernot A."/>
            <person name="Nicaud S."/>
            <person name="Jaffe D."/>
            <person name="Fisher S."/>
            <person name="Lutfalla G."/>
            <person name="Dossat C."/>
            <person name="Segurens B."/>
            <person name="Dasilva C."/>
            <person name="Salanoubat M."/>
            <person name="Levy M."/>
            <person name="Boudet N."/>
            <person name="Castellano S."/>
            <person name="Anthouard V."/>
            <person name="Jubin C."/>
            <person name="Castelli V."/>
            <person name="Katinka M."/>
            <person name="Vacherie B."/>
            <person name="Biemont C."/>
            <person name="Skalli Z."/>
            <person name="Cattolico L."/>
            <person name="Poulain J."/>
            <person name="De Berardinis V."/>
            <person name="Cruaud C."/>
            <person name="Duprat S."/>
            <person name="Brottier P."/>
            <person name="Coutanceau J.-P."/>
            <person name="Gouzy J."/>
            <person name="Parra G."/>
            <person name="Lardier G."/>
            <person name="Chapple C."/>
            <person name="McKernan K.J."/>
            <person name="McEwan P."/>
            <person name="Bosak S."/>
            <person name="Kellis M."/>
            <person name="Volff J.-N."/>
            <person name="Guigo R."/>
            <person name="Zody M.C."/>
            <person name="Mesirov J."/>
            <person name="Lindblad-Toh K."/>
            <person name="Birren B."/>
            <person name="Nusbaum C."/>
            <person name="Kahn D."/>
            <person name="Robinson-Rechavi M."/>
            <person name="Laudet V."/>
            <person name="Schachter V."/>
            <person name="Quetier F."/>
            <person name="Saurin W."/>
            <person name="Scarpelli C."/>
            <person name="Wincker P."/>
            <person name="Lander E.S."/>
            <person name="Weissenbach J."/>
            <person name="Roest Crollius H."/>
        </authorList>
    </citation>
    <scope>NUCLEOTIDE SEQUENCE [LARGE SCALE GENOMIC DNA]</scope>
</reference>
<feature type="domain" description="Protein kinase" evidence="13">
    <location>
        <begin position="82"/>
        <end position="333"/>
    </location>
</feature>
<keyword evidence="3" id="KW-0808">Transferase</keyword>
<dbReference type="GeneTree" id="ENSGT00940000165287"/>
<reference evidence="14" key="3">
    <citation type="submission" date="2025-09" db="UniProtKB">
        <authorList>
            <consortium name="Ensembl"/>
        </authorList>
    </citation>
    <scope>IDENTIFICATION</scope>
</reference>
<comment type="catalytic activity">
    <reaction evidence="8">
        <text>L-seryl-[protein] + ATP = O-phospho-L-seryl-[protein] + ADP + H(+)</text>
        <dbReference type="Rhea" id="RHEA:17989"/>
        <dbReference type="Rhea" id="RHEA-COMP:9863"/>
        <dbReference type="Rhea" id="RHEA-COMP:11604"/>
        <dbReference type="ChEBI" id="CHEBI:15378"/>
        <dbReference type="ChEBI" id="CHEBI:29999"/>
        <dbReference type="ChEBI" id="CHEBI:30616"/>
        <dbReference type="ChEBI" id="CHEBI:83421"/>
        <dbReference type="ChEBI" id="CHEBI:456216"/>
        <dbReference type="EC" id="2.7.11.1"/>
    </reaction>
</comment>
<dbReference type="OMA" id="EIRCMER"/>
<evidence type="ECO:0000256" key="5">
    <source>
        <dbReference type="ARBA" id="ARBA00022777"/>
    </source>
</evidence>
<dbReference type="SMART" id="SM00220">
    <property type="entry name" value="S_TKc"/>
    <property type="match status" value="1"/>
</dbReference>
<evidence type="ECO:0000259" key="13">
    <source>
        <dbReference type="PROSITE" id="PS50011"/>
    </source>
</evidence>
<evidence type="ECO:0000256" key="11">
    <source>
        <dbReference type="SAM" id="MobiDB-lite"/>
    </source>
</evidence>
<dbReference type="AlphaFoldDB" id="H3DBP1"/>
<dbReference type="Gene3D" id="1.10.510.10">
    <property type="entry name" value="Transferase(Phosphotransferase) domain 1"/>
    <property type="match status" value="1"/>
</dbReference>
<dbReference type="PROSITE" id="PS00107">
    <property type="entry name" value="PROTEIN_KINASE_ATP"/>
    <property type="match status" value="1"/>
</dbReference>
<dbReference type="InterPro" id="IPR017441">
    <property type="entry name" value="Protein_kinase_ATP_BS"/>
</dbReference>
<dbReference type="GO" id="GO:0005524">
    <property type="term" value="F:ATP binding"/>
    <property type="evidence" value="ECO:0007669"/>
    <property type="project" value="UniProtKB-UniRule"/>
</dbReference>
<dbReference type="Pfam" id="PF00069">
    <property type="entry name" value="Pkinase"/>
    <property type="match status" value="1"/>
</dbReference>
<feature type="binding site" evidence="9">
    <location>
        <position position="111"/>
    </location>
    <ligand>
        <name>ATP</name>
        <dbReference type="ChEBI" id="CHEBI:30616"/>
    </ligand>
</feature>
<feature type="transmembrane region" description="Helical" evidence="12">
    <location>
        <begin position="259"/>
        <end position="279"/>
    </location>
</feature>
<name>H3DBP1_TETNG</name>
<evidence type="ECO:0000256" key="1">
    <source>
        <dbReference type="ARBA" id="ARBA00012513"/>
    </source>
</evidence>
<protein>
    <recommendedName>
        <fullName evidence="1">non-specific serine/threonine protein kinase</fullName>
        <ecNumber evidence="1">2.7.11.1</ecNumber>
    </recommendedName>
</protein>
<dbReference type="PROSITE" id="PS50011">
    <property type="entry name" value="PROTEIN_KINASE_DOM"/>
    <property type="match status" value="1"/>
</dbReference>
<comment type="catalytic activity">
    <reaction evidence="7">
        <text>L-threonyl-[protein] + ATP = O-phospho-L-threonyl-[protein] + ADP + H(+)</text>
        <dbReference type="Rhea" id="RHEA:46608"/>
        <dbReference type="Rhea" id="RHEA-COMP:11060"/>
        <dbReference type="Rhea" id="RHEA-COMP:11605"/>
        <dbReference type="ChEBI" id="CHEBI:15378"/>
        <dbReference type="ChEBI" id="CHEBI:30013"/>
        <dbReference type="ChEBI" id="CHEBI:30616"/>
        <dbReference type="ChEBI" id="CHEBI:61977"/>
        <dbReference type="ChEBI" id="CHEBI:456216"/>
        <dbReference type="EC" id="2.7.11.1"/>
    </reaction>
</comment>
<evidence type="ECO:0000256" key="9">
    <source>
        <dbReference type="PROSITE-ProRule" id="PRU10141"/>
    </source>
</evidence>
<evidence type="ECO:0000313" key="14">
    <source>
        <dbReference type="Ensembl" id="ENSTNIP00000017934.1"/>
    </source>
</evidence>
<evidence type="ECO:0000256" key="4">
    <source>
        <dbReference type="ARBA" id="ARBA00022741"/>
    </source>
</evidence>
<reference evidence="14" key="2">
    <citation type="submission" date="2025-08" db="UniProtKB">
        <authorList>
            <consortium name="Ensembl"/>
        </authorList>
    </citation>
    <scope>IDENTIFICATION</scope>
</reference>
<evidence type="ECO:0000256" key="10">
    <source>
        <dbReference type="RuleBase" id="RU000304"/>
    </source>
</evidence>
<keyword evidence="6 9" id="KW-0067">ATP-binding</keyword>
<evidence type="ECO:0000256" key="8">
    <source>
        <dbReference type="ARBA" id="ARBA00048679"/>
    </source>
</evidence>
<dbReference type="InParanoid" id="H3DBP1"/>
<evidence type="ECO:0000256" key="12">
    <source>
        <dbReference type="SAM" id="Phobius"/>
    </source>
</evidence>
<dbReference type="GO" id="GO:0035556">
    <property type="term" value="P:intracellular signal transduction"/>
    <property type="evidence" value="ECO:0007669"/>
    <property type="project" value="TreeGrafter"/>
</dbReference>
<evidence type="ECO:0000256" key="7">
    <source>
        <dbReference type="ARBA" id="ARBA00047899"/>
    </source>
</evidence>
<feature type="compositionally biased region" description="Polar residues" evidence="11">
    <location>
        <begin position="1"/>
        <end position="10"/>
    </location>
</feature>
<keyword evidence="15" id="KW-1185">Reference proteome</keyword>
<dbReference type="FunFam" id="3.30.200.20:FF:000003">
    <property type="entry name" value="Non-specific serine/threonine protein kinase"/>
    <property type="match status" value="1"/>
</dbReference>
<dbReference type="FunFam" id="1.10.510.10:FF:000571">
    <property type="entry name" value="Maternal embryonic leucine zipper kinase"/>
    <property type="match status" value="1"/>
</dbReference>
<evidence type="ECO:0000256" key="6">
    <source>
        <dbReference type="ARBA" id="ARBA00022840"/>
    </source>
</evidence>
<dbReference type="Ensembl" id="ENSTNIT00000018158.1">
    <property type="protein sequence ID" value="ENSTNIP00000017934.1"/>
    <property type="gene ID" value="ENSTNIG00000014890.1"/>
</dbReference>
<keyword evidence="12" id="KW-1133">Transmembrane helix</keyword>
<dbReference type="STRING" id="99883.ENSTNIP00000017934"/>
<organism evidence="14 15">
    <name type="scientific">Tetraodon nigroviridis</name>
    <name type="common">Spotted green pufferfish</name>
    <name type="synonym">Chelonodon nigroviridis</name>
    <dbReference type="NCBI Taxonomy" id="99883"/>
    <lineage>
        <taxon>Eukaryota</taxon>
        <taxon>Metazoa</taxon>
        <taxon>Chordata</taxon>
        <taxon>Craniata</taxon>
        <taxon>Vertebrata</taxon>
        <taxon>Euteleostomi</taxon>
        <taxon>Actinopterygii</taxon>
        <taxon>Neopterygii</taxon>
        <taxon>Teleostei</taxon>
        <taxon>Neoteleostei</taxon>
        <taxon>Acanthomorphata</taxon>
        <taxon>Eupercaria</taxon>
        <taxon>Tetraodontiformes</taxon>
        <taxon>Tetradontoidea</taxon>
        <taxon>Tetraodontidae</taxon>
        <taxon>Tetraodon</taxon>
    </lineage>
</organism>
<dbReference type="PROSITE" id="PS00108">
    <property type="entry name" value="PROTEIN_KINASE_ST"/>
    <property type="match status" value="1"/>
</dbReference>
<dbReference type="GO" id="GO:0000226">
    <property type="term" value="P:microtubule cytoskeleton organization"/>
    <property type="evidence" value="ECO:0007669"/>
    <property type="project" value="TreeGrafter"/>
</dbReference>
<dbReference type="GO" id="GO:0050321">
    <property type="term" value="F:tau-protein kinase activity"/>
    <property type="evidence" value="ECO:0007669"/>
    <property type="project" value="TreeGrafter"/>
</dbReference>
<keyword evidence="12" id="KW-0472">Membrane</keyword>
<dbReference type="EC" id="2.7.11.1" evidence="1"/>
<feature type="region of interest" description="Disordered" evidence="11">
    <location>
        <begin position="1"/>
        <end position="42"/>
    </location>
</feature>
<dbReference type="SUPFAM" id="SSF56112">
    <property type="entry name" value="Protein kinase-like (PK-like)"/>
    <property type="match status" value="1"/>
</dbReference>
<accession>H3DBP1</accession>
<evidence type="ECO:0000256" key="3">
    <source>
        <dbReference type="ARBA" id="ARBA00022679"/>
    </source>
</evidence>
<evidence type="ECO:0000313" key="15">
    <source>
        <dbReference type="Proteomes" id="UP000007303"/>
    </source>
</evidence>
<keyword evidence="5" id="KW-0418">Kinase</keyword>
<evidence type="ECO:0000256" key="2">
    <source>
        <dbReference type="ARBA" id="ARBA00022527"/>
    </source>
</evidence>
<dbReference type="InterPro" id="IPR000719">
    <property type="entry name" value="Prot_kinase_dom"/>
</dbReference>
<sequence>MYSSNRNKILTSEENKTIKRKTRKALRQDSFTLASRPSETKENAAEELEAMQRTPFQKACYDLTHSERVMNDRVVGRRVGLYELRGVIGSGNFSQVRFGIHDLTKERVAVKILDKTRLEERSRDLFNSEVACMVKLAHPNVVCLYEMVETLERLYLVMEYASRGDLFSRISTRGRLSDLESKLVFSQVLSAVKHMHDNNIVHRDLKAENIYYTSTYCIKVGDFGFSTFCSPADLLHTFCGSLPYAAPELFKQHRYKGRYVDLWALGILLYFMVTATMPFRASSTDGLQACILQGSYAIPNHVPVSCQEVIKGLLKQLPVDRLTVAQIMDSNWLTGVEYAQAHLACSPTPNHLVDPSHHLSSDDLKLKLALEDLGITETQLRNAGLDLQSPITGTYRILVHRIQKRRCAESLGHRSDCLNKCTRRADRNLLNKHRSVVCILM</sequence>
<dbReference type="Proteomes" id="UP000007303">
    <property type="component" value="Unassembled WGS sequence"/>
</dbReference>
<dbReference type="InterPro" id="IPR011009">
    <property type="entry name" value="Kinase-like_dom_sf"/>
</dbReference>
<dbReference type="InterPro" id="IPR008271">
    <property type="entry name" value="Ser/Thr_kinase_AS"/>
</dbReference>
<dbReference type="GO" id="GO:0005737">
    <property type="term" value="C:cytoplasm"/>
    <property type="evidence" value="ECO:0007669"/>
    <property type="project" value="TreeGrafter"/>
</dbReference>
<comment type="similarity">
    <text evidence="10">Belongs to the protein kinase superfamily.</text>
</comment>
<keyword evidence="2 10" id="KW-0723">Serine/threonine-protein kinase</keyword>
<dbReference type="PANTHER" id="PTHR24346:SF29">
    <property type="entry name" value="SERINE_THREONINE-PROTEIN KINASE NIM1-LIKE"/>
    <property type="match status" value="1"/>
</dbReference>